<feature type="transmembrane region" description="Helical" evidence="1">
    <location>
        <begin position="298"/>
        <end position="316"/>
    </location>
</feature>
<evidence type="ECO:0000313" key="3">
    <source>
        <dbReference type="EMBL" id="OGC60075.1"/>
    </source>
</evidence>
<dbReference type="Gene3D" id="3.40.50.410">
    <property type="entry name" value="von Willebrand factor, type A domain"/>
    <property type="match status" value="1"/>
</dbReference>
<dbReference type="InterPro" id="IPR036465">
    <property type="entry name" value="vWFA_dom_sf"/>
</dbReference>
<dbReference type="SUPFAM" id="SSF53300">
    <property type="entry name" value="vWA-like"/>
    <property type="match status" value="1"/>
</dbReference>
<reference evidence="3 4" key="1">
    <citation type="journal article" date="2016" name="Nat. Commun.">
        <title>Thousands of microbial genomes shed light on interconnected biogeochemical processes in an aquifer system.</title>
        <authorList>
            <person name="Anantharaman K."/>
            <person name="Brown C.T."/>
            <person name="Hug L.A."/>
            <person name="Sharon I."/>
            <person name="Castelle C.J."/>
            <person name="Probst A.J."/>
            <person name="Thomas B.C."/>
            <person name="Singh A."/>
            <person name="Wilkins M.J."/>
            <person name="Karaoz U."/>
            <person name="Brodie E.L."/>
            <person name="Williams K.H."/>
            <person name="Hubbard S.S."/>
            <person name="Banfield J.F."/>
        </authorList>
    </citation>
    <scope>NUCLEOTIDE SEQUENCE [LARGE SCALE GENOMIC DNA]</scope>
</reference>
<evidence type="ECO:0000259" key="2">
    <source>
        <dbReference type="Pfam" id="PF13519"/>
    </source>
</evidence>
<dbReference type="Proteomes" id="UP000176967">
    <property type="component" value="Unassembled WGS sequence"/>
</dbReference>
<name>A0A1F4VSP0_UNCKA</name>
<keyword evidence="1" id="KW-1133">Transmembrane helix</keyword>
<evidence type="ECO:0000256" key="1">
    <source>
        <dbReference type="SAM" id="Phobius"/>
    </source>
</evidence>
<gene>
    <name evidence="3" type="ORF">A2890_01115</name>
</gene>
<dbReference type="CDD" id="cd00198">
    <property type="entry name" value="vWFA"/>
    <property type="match status" value="1"/>
</dbReference>
<proteinExistence type="predicted"/>
<organism evidence="3 4">
    <name type="scientific">candidate division WWE3 bacterium RIFCSPLOWO2_01_FULL_53_14</name>
    <dbReference type="NCBI Taxonomy" id="1802628"/>
    <lineage>
        <taxon>Bacteria</taxon>
        <taxon>Katanobacteria</taxon>
    </lineage>
</organism>
<keyword evidence="1" id="KW-0812">Transmembrane</keyword>
<evidence type="ECO:0000313" key="4">
    <source>
        <dbReference type="Proteomes" id="UP000176967"/>
    </source>
</evidence>
<accession>A0A1F4VSP0</accession>
<feature type="domain" description="VWFA" evidence="2">
    <location>
        <begin position="82"/>
        <end position="190"/>
    </location>
</feature>
<dbReference type="EMBL" id="MEVL01000025">
    <property type="protein sequence ID" value="OGC60075.1"/>
    <property type="molecule type" value="Genomic_DNA"/>
</dbReference>
<feature type="transmembrane region" description="Helical" evidence="1">
    <location>
        <begin position="44"/>
        <end position="63"/>
    </location>
</feature>
<protein>
    <recommendedName>
        <fullName evidence="2">VWFA domain-containing protein</fullName>
    </recommendedName>
</protein>
<sequence>MARIVPLVFLAFLLLGLLVKRNQRGLLTRFGLVETLRGFSQIGISRWGTVWLVAAVTFALLAATEPAFKHGTNITGRTVNAVVVLDVSRSMLAEDAPEGESRSDLGRAALARLFNAYPQGYFGIVTVARNSHSYALTDDHSALRILLAYNGDPYRARDEGSNLPGALLAVSELIKESEIPVDLVIFISDGGGPEINRVLYQRPMADLVEMGVRVVSAGVGGLEPVPIPVRDRGGNLQGYHSRNGVLAVTSRNDSVLRLVAEETGGVYLVIEDARDLVETVQANNLATQPILQGGEVSLVYIPLLATLLCLFLFLWSNRREFRRG</sequence>
<keyword evidence="1" id="KW-0472">Membrane</keyword>
<dbReference type="AlphaFoldDB" id="A0A1F4VSP0"/>
<dbReference type="InterPro" id="IPR002035">
    <property type="entry name" value="VWF_A"/>
</dbReference>
<dbReference type="STRING" id="1802628.A2890_01115"/>
<comment type="caution">
    <text evidence="3">The sequence shown here is derived from an EMBL/GenBank/DDBJ whole genome shotgun (WGS) entry which is preliminary data.</text>
</comment>
<dbReference type="Pfam" id="PF13519">
    <property type="entry name" value="VWA_2"/>
    <property type="match status" value="1"/>
</dbReference>